<dbReference type="EMBL" id="VDFY01000300">
    <property type="protein sequence ID" value="TNH21442.1"/>
    <property type="molecule type" value="Genomic_DNA"/>
</dbReference>
<reference evidence="1 2" key="1">
    <citation type="submission" date="2019-06" db="EMBL/GenBank/DDBJ databases">
        <title>Micromonospora ordensis sp. nov., isolated from deep marine sediment.</title>
        <authorList>
            <person name="Veyisoglu A."/>
            <person name="Carro L."/>
            <person name="Klenk H.-P."/>
            <person name="Sahin N."/>
        </authorList>
    </citation>
    <scope>NUCLEOTIDE SEQUENCE [LARGE SCALE GENOMIC DNA]</scope>
    <source>
        <strain evidence="1 2">S2509</strain>
    </source>
</reference>
<organism evidence="1 2">
    <name type="scientific">Micromonospora orduensis</name>
    <dbReference type="NCBI Taxonomy" id="1420891"/>
    <lineage>
        <taxon>Bacteria</taxon>
        <taxon>Bacillati</taxon>
        <taxon>Actinomycetota</taxon>
        <taxon>Actinomycetes</taxon>
        <taxon>Micromonosporales</taxon>
        <taxon>Micromonosporaceae</taxon>
        <taxon>Micromonospora</taxon>
    </lineage>
</organism>
<dbReference type="Proteomes" id="UP000306145">
    <property type="component" value="Unassembled WGS sequence"/>
</dbReference>
<gene>
    <name evidence="1" type="ORF">FHG89_31635</name>
</gene>
<name>A0A5C4QCI0_9ACTN</name>
<dbReference type="AlphaFoldDB" id="A0A5C4QCI0"/>
<evidence type="ECO:0000313" key="2">
    <source>
        <dbReference type="Proteomes" id="UP000306145"/>
    </source>
</evidence>
<dbReference type="RefSeq" id="WP_139588047.1">
    <property type="nucleotide sequence ID" value="NZ_VDFY01000300.1"/>
</dbReference>
<comment type="caution">
    <text evidence="1">The sequence shown here is derived from an EMBL/GenBank/DDBJ whole genome shotgun (WGS) entry which is preliminary data.</text>
</comment>
<proteinExistence type="predicted"/>
<keyword evidence="2" id="KW-1185">Reference proteome</keyword>
<dbReference type="OrthoDB" id="9930116at2"/>
<evidence type="ECO:0000313" key="1">
    <source>
        <dbReference type="EMBL" id="TNH21442.1"/>
    </source>
</evidence>
<accession>A0A5C4QCI0</accession>
<protein>
    <submittedName>
        <fullName evidence="1">Uncharacterized protein</fullName>
    </submittedName>
</protein>
<sequence length="269" mass="28322">MGTPNYPPNMGDEWNKLKRDVKGAFTSANLRVGMAKIGAKVVEVSGRLNITNGRMEVFDGSGISKVKLGLLDDGSYGLEAVDPKMVLSNGSISAENPFGQTIVQMGRLEDGDFGLAVLNQANELVKLSDFVFGPTQQIADAQFVTSSTSYVGNVNGPAVTVNVPSTGRVMVIVSARIGWSGSGGEHGGAMNIELDGANTIAPTSGNSPGVNRYENIGGATFHNSFAMASRTRFIEGLNPGPTNFSARYCSLVSGQSADFQNRVLAVFPY</sequence>